<dbReference type="STRING" id="1489064.WH96_07065"/>
<evidence type="ECO:0000256" key="2">
    <source>
        <dbReference type="ARBA" id="ARBA00005811"/>
    </source>
</evidence>
<proteinExistence type="inferred from homology"/>
<evidence type="ECO:0000256" key="7">
    <source>
        <dbReference type="RuleBase" id="RU003879"/>
    </source>
</evidence>
<dbReference type="AlphaFoldDB" id="A0A0H2MG94"/>
<accession>A0A0H2MG94</accession>
<comment type="caution">
    <text evidence="9">The sequence shown here is derived from an EMBL/GenBank/DDBJ whole genome shotgun (WGS) entry which is preliminary data.</text>
</comment>
<dbReference type="PANTHER" id="PTHR30558">
    <property type="entry name" value="EXBD MEMBRANE COMPONENT OF PMF-DRIVEN MACROMOLECULE IMPORT SYSTEM"/>
    <property type="match status" value="1"/>
</dbReference>
<evidence type="ECO:0000256" key="8">
    <source>
        <dbReference type="SAM" id="Phobius"/>
    </source>
</evidence>
<keyword evidence="7" id="KW-0653">Protein transport</keyword>
<sequence length="137" mass="15204">MRVPSQKSGQEPVVETMLPLINIVFLMLIFFMVVGRIQPKEQAAIVLPKSSIEAEFHGDLASLSISRDFEIYYLGQIFAASEFMNVVEAEKQNILRTSGTFTIRADEKTDAGKLFALLIKLKALGIENQDLITIQGG</sequence>
<evidence type="ECO:0000256" key="5">
    <source>
        <dbReference type="ARBA" id="ARBA00022989"/>
    </source>
</evidence>
<keyword evidence="7" id="KW-0813">Transport</keyword>
<feature type="transmembrane region" description="Helical" evidence="8">
    <location>
        <begin position="20"/>
        <end position="37"/>
    </location>
</feature>
<evidence type="ECO:0000313" key="9">
    <source>
        <dbReference type="EMBL" id="KLN61393.1"/>
    </source>
</evidence>
<dbReference type="Proteomes" id="UP000035444">
    <property type="component" value="Unassembled WGS sequence"/>
</dbReference>
<evidence type="ECO:0000256" key="6">
    <source>
        <dbReference type="ARBA" id="ARBA00023136"/>
    </source>
</evidence>
<organism evidence="9 10">
    <name type="scientific">Kiloniella spongiae</name>
    <dbReference type="NCBI Taxonomy" id="1489064"/>
    <lineage>
        <taxon>Bacteria</taxon>
        <taxon>Pseudomonadati</taxon>
        <taxon>Pseudomonadota</taxon>
        <taxon>Alphaproteobacteria</taxon>
        <taxon>Rhodospirillales</taxon>
        <taxon>Kiloniellaceae</taxon>
        <taxon>Kiloniella</taxon>
    </lineage>
</organism>
<comment type="similarity">
    <text evidence="2 7">Belongs to the ExbD/TolR family.</text>
</comment>
<gene>
    <name evidence="9" type="ORF">WH96_07065</name>
</gene>
<dbReference type="GO" id="GO:0005886">
    <property type="term" value="C:plasma membrane"/>
    <property type="evidence" value="ECO:0007669"/>
    <property type="project" value="UniProtKB-SubCell"/>
</dbReference>
<evidence type="ECO:0008006" key="11">
    <source>
        <dbReference type="Google" id="ProtNLM"/>
    </source>
</evidence>
<dbReference type="OrthoDB" id="8479787at2"/>
<dbReference type="EMBL" id="LAQL01000004">
    <property type="protein sequence ID" value="KLN61393.1"/>
    <property type="molecule type" value="Genomic_DNA"/>
</dbReference>
<evidence type="ECO:0000256" key="4">
    <source>
        <dbReference type="ARBA" id="ARBA00022692"/>
    </source>
</evidence>
<dbReference type="InterPro" id="IPR003400">
    <property type="entry name" value="ExbD"/>
</dbReference>
<keyword evidence="6 8" id="KW-0472">Membrane</keyword>
<dbReference type="GO" id="GO:0015031">
    <property type="term" value="P:protein transport"/>
    <property type="evidence" value="ECO:0007669"/>
    <property type="project" value="UniProtKB-KW"/>
</dbReference>
<evidence type="ECO:0000256" key="3">
    <source>
        <dbReference type="ARBA" id="ARBA00022475"/>
    </source>
</evidence>
<dbReference type="Pfam" id="PF02472">
    <property type="entry name" value="ExbD"/>
    <property type="match status" value="1"/>
</dbReference>
<reference evidence="9 10" key="1">
    <citation type="submission" date="2015-03" db="EMBL/GenBank/DDBJ databases">
        <title>Genome Sequence of Kiloniella spongiae MEBiC09566, isolated from a marine sponge.</title>
        <authorList>
            <person name="Shao Z."/>
            <person name="Wang L."/>
            <person name="Li X."/>
        </authorList>
    </citation>
    <scope>NUCLEOTIDE SEQUENCE [LARGE SCALE GENOMIC DNA]</scope>
    <source>
        <strain evidence="9 10">MEBiC09566</strain>
    </source>
</reference>
<evidence type="ECO:0000313" key="10">
    <source>
        <dbReference type="Proteomes" id="UP000035444"/>
    </source>
</evidence>
<keyword evidence="5 8" id="KW-1133">Transmembrane helix</keyword>
<evidence type="ECO:0000256" key="1">
    <source>
        <dbReference type="ARBA" id="ARBA00004162"/>
    </source>
</evidence>
<keyword evidence="10" id="KW-1185">Reference proteome</keyword>
<keyword evidence="4 7" id="KW-0812">Transmembrane</keyword>
<dbReference type="RefSeq" id="WP_047763473.1">
    <property type="nucleotide sequence ID" value="NZ_LAQL01000004.1"/>
</dbReference>
<comment type="subcellular location">
    <subcellularLocation>
        <location evidence="1">Cell membrane</location>
        <topology evidence="1">Single-pass membrane protein</topology>
    </subcellularLocation>
    <subcellularLocation>
        <location evidence="7">Cell membrane</location>
        <topology evidence="7">Single-pass type II membrane protein</topology>
    </subcellularLocation>
</comment>
<name>A0A0H2MG94_9PROT</name>
<keyword evidence="3" id="KW-1003">Cell membrane</keyword>
<protein>
    <recommendedName>
        <fullName evidence="11">Biopolymer transporter ExbD</fullName>
    </recommendedName>
</protein>
<dbReference type="GO" id="GO:0022857">
    <property type="term" value="F:transmembrane transporter activity"/>
    <property type="evidence" value="ECO:0007669"/>
    <property type="project" value="InterPro"/>
</dbReference>
<dbReference type="PATRIC" id="fig|1489064.4.peg.2672"/>